<dbReference type="AlphaFoldDB" id="A0A6A2YZP8"/>
<gene>
    <name evidence="1" type="ORF">F3Y22_tig00111131pilonHSYRG00160</name>
</gene>
<keyword evidence="2" id="KW-1185">Reference proteome</keyword>
<reference evidence="1" key="1">
    <citation type="submission" date="2019-09" db="EMBL/GenBank/DDBJ databases">
        <title>Draft genome information of white flower Hibiscus syriacus.</title>
        <authorList>
            <person name="Kim Y.-M."/>
        </authorList>
    </citation>
    <scope>NUCLEOTIDE SEQUENCE [LARGE SCALE GENOMIC DNA]</scope>
    <source>
        <strain evidence="1">YM2019G1</strain>
    </source>
</reference>
<proteinExistence type="predicted"/>
<protein>
    <submittedName>
        <fullName evidence="1">Uncharacterized protein</fullName>
    </submittedName>
</protein>
<evidence type="ECO:0000313" key="1">
    <source>
        <dbReference type="EMBL" id="KAE8684402.1"/>
    </source>
</evidence>
<dbReference type="Proteomes" id="UP000436088">
    <property type="component" value="Unassembled WGS sequence"/>
</dbReference>
<sequence length="147" mass="15906">MEGQQESESEKPVEMPMLLGAICMDDDDANDLKVDNTEETELGVVESNGVLSVAGKPPAVVLASCLQTGQNVLHVALLLLNACSFHGIHELRRSRMFSSNVMPAYKEQVASAADMASKDIKEIAMIDHAEFSKVGLSHSLISVDPYF</sequence>
<accession>A0A6A2YZP8</accession>
<name>A0A6A2YZP8_HIBSY</name>
<organism evidence="1 2">
    <name type="scientific">Hibiscus syriacus</name>
    <name type="common">Rose of Sharon</name>
    <dbReference type="NCBI Taxonomy" id="106335"/>
    <lineage>
        <taxon>Eukaryota</taxon>
        <taxon>Viridiplantae</taxon>
        <taxon>Streptophyta</taxon>
        <taxon>Embryophyta</taxon>
        <taxon>Tracheophyta</taxon>
        <taxon>Spermatophyta</taxon>
        <taxon>Magnoliopsida</taxon>
        <taxon>eudicotyledons</taxon>
        <taxon>Gunneridae</taxon>
        <taxon>Pentapetalae</taxon>
        <taxon>rosids</taxon>
        <taxon>malvids</taxon>
        <taxon>Malvales</taxon>
        <taxon>Malvaceae</taxon>
        <taxon>Malvoideae</taxon>
        <taxon>Hibiscus</taxon>
    </lineage>
</organism>
<evidence type="ECO:0000313" key="2">
    <source>
        <dbReference type="Proteomes" id="UP000436088"/>
    </source>
</evidence>
<dbReference type="EMBL" id="VEPZ02001240">
    <property type="protein sequence ID" value="KAE8684402.1"/>
    <property type="molecule type" value="Genomic_DNA"/>
</dbReference>
<comment type="caution">
    <text evidence="1">The sequence shown here is derived from an EMBL/GenBank/DDBJ whole genome shotgun (WGS) entry which is preliminary data.</text>
</comment>